<feature type="transmembrane region" description="Helical" evidence="7">
    <location>
        <begin position="161"/>
        <end position="186"/>
    </location>
</feature>
<dbReference type="Gene3D" id="1.20.1250.20">
    <property type="entry name" value="MFS general substrate transporter like domains"/>
    <property type="match status" value="2"/>
</dbReference>
<dbReference type="PANTHER" id="PTHR43045">
    <property type="entry name" value="SHIKIMATE TRANSPORTER"/>
    <property type="match status" value="1"/>
</dbReference>
<feature type="transmembrane region" description="Helical" evidence="7">
    <location>
        <begin position="96"/>
        <end position="114"/>
    </location>
</feature>
<keyword evidence="5 7" id="KW-1133">Transmembrane helix</keyword>
<reference evidence="9 10" key="1">
    <citation type="submission" date="2023-12" db="EMBL/GenBank/DDBJ databases">
        <title>Gut-associated functions are favored during microbiome assembly across C. elegans life.</title>
        <authorList>
            <person name="Zimmermann J."/>
        </authorList>
    </citation>
    <scope>NUCLEOTIDE SEQUENCE [LARGE SCALE GENOMIC DNA]</scope>
    <source>
        <strain evidence="9 10">MYb71</strain>
    </source>
</reference>
<dbReference type="Pfam" id="PF00083">
    <property type="entry name" value="Sugar_tr"/>
    <property type="match status" value="1"/>
</dbReference>
<feature type="transmembrane region" description="Helical" evidence="7">
    <location>
        <begin position="192"/>
        <end position="214"/>
    </location>
</feature>
<feature type="transmembrane region" description="Helical" evidence="7">
    <location>
        <begin position="380"/>
        <end position="404"/>
    </location>
</feature>
<evidence type="ECO:0000256" key="3">
    <source>
        <dbReference type="ARBA" id="ARBA00022475"/>
    </source>
</evidence>
<evidence type="ECO:0000256" key="7">
    <source>
        <dbReference type="SAM" id="Phobius"/>
    </source>
</evidence>
<dbReference type="RefSeq" id="WP_210201135.1">
    <property type="nucleotide sequence ID" value="NZ_JBBGZH010000003.1"/>
</dbReference>
<name>A0ABU8PL12_9HYPH</name>
<feature type="domain" description="Major facilitator superfamily (MFS) profile" evidence="8">
    <location>
        <begin position="23"/>
        <end position="434"/>
    </location>
</feature>
<dbReference type="InterPro" id="IPR011701">
    <property type="entry name" value="MFS"/>
</dbReference>
<proteinExistence type="predicted"/>
<keyword evidence="4 7" id="KW-0812">Transmembrane</keyword>
<evidence type="ECO:0000313" key="10">
    <source>
        <dbReference type="Proteomes" id="UP001375812"/>
    </source>
</evidence>
<sequence length="447" mass="47763">MSSESPTTAAASQPGRKKQYVTAGIASMMGTTIEWYDFFLYGTAAALVFNKIFFPAIDPITGTLAAFATYAVGFFARPLGGIVFGHYGDRIGRKSMLILTLLLMGLPTVIIGLIPSYDTIGYWAAVLLVFARICQGLAVGGEWGGAILMAVEHAPEGKKGFFGSLPQVGVAAGLILSSLAMGWVALLPEADMLAWGWRLPFVACILLLAVGWFIRMKVAESPDFERMESKGEKVKAPVLVVLRQYPKEALLLVGGKLAETTWFYTVVTYSLAYTTVTLGISRTVMLNATVWAAVVALFTMPLFGVLGDRFSFKWVFIAGAIGIPVFAPFYFSMLQTLDPFMITLAVVIAIGVVYSAMWGPEAGLFSAQFPPEVRYTGLSMPVQIGAAIGAGLAPIVATSLLALGDGNPRYIVWYLSALGIIAIISALLMHGPSRFSATNSAPQGAQT</sequence>
<keyword evidence="6 7" id="KW-0472">Membrane</keyword>
<accession>A0ABU8PL12</accession>
<gene>
    <name evidence="9" type="ORF">WH297_24755</name>
</gene>
<dbReference type="EMBL" id="JBBGZH010000003">
    <property type="protein sequence ID" value="MEJ5022918.1"/>
    <property type="molecule type" value="Genomic_DNA"/>
</dbReference>
<feature type="transmembrane region" description="Helical" evidence="7">
    <location>
        <begin position="410"/>
        <end position="429"/>
    </location>
</feature>
<feature type="transmembrane region" description="Helical" evidence="7">
    <location>
        <begin position="340"/>
        <end position="359"/>
    </location>
</feature>
<dbReference type="PANTHER" id="PTHR43045:SF1">
    <property type="entry name" value="SHIKIMATE TRANSPORTER"/>
    <property type="match status" value="1"/>
</dbReference>
<organism evidence="9 10">
    <name type="scientific">Ochrobactrum vermis</name>
    <dbReference type="NCBI Taxonomy" id="1827297"/>
    <lineage>
        <taxon>Bacteria</taxon>
        <taxon>Pseudomonadati</taxon>
        <taxon>Pseudomonadota</taxon>
        <taxon>Alphaproteobacteria</taxon>
        <taxon>Hyphomicrobiales</taxon>
        <taxon>Brucellaceae</taxon>
        <taxon>Brucella/Ochrobactrum group</taxon>
        <taxon>Ochrobactrum</taxon>
    </lineage>
</organism>
<evidence type="ECO:0000256" key="2">
    <source>
        <dbReference type="ARBA" id="ARBA00022448"/>
    </source>
</evidence>
<keyword evidence="10" id="KW-1185">Reference proteome</keyword>
<dbReference type="SUPFAM" id="SSF103473">
    <property type="entry name" value="MFS general substrate transporter"/>
    <property type="match status" value="1"/>
</dbReference>
<dbReference type="PROSITE" id="PS50850">
    <property type="entry name" value="MFS"/>
    <property type="match status" value="1"/>
</dbReference>
<evidence type="ECO:0000256" key="6">
    <source>
        <dbReference type="ARBA" id="ARBA00023136"/>
    </source>
</evidence>
<comment type="caution">
    <text evidence="9">The sequence shown here is derived from an EMBL/GenBank/DDBJ whole genome shotgun (WGS) entry which is preliminary data.</text>
</comment>
<comment type="subcellular location">
    <subcellularLocation>
        <location evidence="1">Cell membrane</location>
        <topology evidence="1">Multi-pass membrane protein</topology>
    </subcellularLocation>
</comment>
<feature type="transmembrane region" description="Helical" evidence="7">
    <location>
        <begin position="286"/>
        <end position="307"/>
    </location>
</feature>
<evidence type="ECO:0000256" key="5">
    <source>
        <dbReference type="ARBA" id="ARBA00022989"/>
    </source>
</evidence>
<dbReference type="CDD" id="cd17369">
    <property type="entry name" value="MFS_ShiA_like"/>
    <property type="match status" value="1"/>
</dbReference>
<dbReference type="Proteomes" id="UP001375812">
    <property type="component" value="Unassembled WGS sequence"/>
</dbReference>
<evidence type="ECO:0000256" key="4">
    <source>
        <dbReference type="ARBA" id="ARBA00022692"/>
    </source>
</evidence>
<keyword evidence="3" id="KW-1003">Cell membrane</keyword>
<feature type="transmembrane region" description="Helical" evidence="7">
    <location>
        <begin position="63"/>
        <end position="84"/>
    </location>
</feature>
<keyword evidence="2" id="KW-0813">Transport</keyword>
<dbReference type="Pfam" id="PF07690">
    <property type="entry name" value="MFS_1"/>
    <property type="match status" value="1"/>
</dbReference>
<dbReference type="InterPro" id="IPR005828">
    <property type="entry name" value="MFS_sugar_transport-like"/>
</dbReference>
<evidence type="ECO:0000256" key="1">
    <source>
        <dbReference type="ARBA" id="ARBA00004651"/>
    </source>
</evidence>
<dbReference type="InterPro" id="IPR020846">
    <property type="entry name" value="MFS_dom"/>
</dbReference>
<feature type="transmembrane region" description="Helical" evidence="7">
    <location>
        <begin position="314"/>
        <end position="334"/>
    </location>
</feature>
<protein>
    <submittedName>
        <fullName evidence="9">MFS transporter</fullName>
    </submittedName>
</protein>
<evidence type="ECO:0000313" key="9">
    <source>
        <dbReference type="EMBL" id="MEJ5022918.1"/>
    </source>
</evidence>
<feature type="transmembrane region" description="Helical" evidence="7">
    <location>
        <begin position="261"/>
        <end position="280"/>
    </location>
</feature>
<dbReference type="InterPro" id="IPR036259">
    <property type="entry name" value="MFS_trans_sf"/>
</dbReference>
<evidence type="ECO:0000259" key="8">
    <source>
        <dbReference type="PROSITE" id="PS50850"/>
    </source>
</evidence>